<reference evidence="2" key="3">
    <citation type="submission" date="2015-04" db="UniProtKB">
        <authorList>
            <consortium name="EnsemblPlants"/>
        </authorList>
    </citation>
    <scope>IDENTIFICATION</scope>
    <source>
        <strain evidence="2">cv. Jemalong A17</strain>
    </source>
</reference>
<dbReference type="AlphaFoldDB" id="G7JB52"/>
<organism evidence="1 3">
    <name type="scientific">Medicago truncatula</name>
    <name type="common">Barrel medic</name>
    <name type="synonym">Medicago tribuloides</name>
    <dbReference type="NCBI Taxonomy" id="3880"/>
    <lineage>
        <taxon>Eukaryota</taxon>
        <taxon>Viridiplantae</taxon>
        <taxon>Streptophyta</taxon>
        <taxon>Embryophyta</taxon>
        <taxon>Tracheophyta</taxon>
        <taxon>Spermatophyta</taxon>
        <taxon>Magnoliopsida</taxon>
        <taxon>eudicotyledons</taxon>
        <taxon>Gunneridae</taxon>
        <taxon>Pentapetalae</taxon>
        <taxon>rosids</taxon>
        <taxon>fabids</taxon>
        <taxon>Fabales</taxon>
        <taxon>Fabaceae</taxon>
        <taxon>Papilionoideae</taxon>
        <taxon>50 kb inversion clade</taxon>
        <taxon>NPAAA clade</taxon>
        <taxon>Hologalegina</taxon>
        <taxon>IRL clade</taxon>
        <taxon>Trifolieae</taxon>
        <taxon>Medicago</taxon>
    </lineage>
</organism>
<sequence>MIIQVLHLNSNPSYLFYMLLDKTSLVEDAPNDQDHGMNSSKTKERRTKLGIVSIKIVEDDDGREVFEGKEGCSKLLKAKRKGKESTDSILSLGNASMHGHIIKPMDA</sequence>
<evidence type="ECO:0000313" key="2">
    <source>
        <dbReference type="EnsemblPlants" id="AES73680"/>
    </source>
</evidence>
<evidence type="ECO:0000313" key="3">
    <source>
        <dbReference type="Proteomes" id="UP000002051"/>
    </source>
</evidence>
<accession>G7JB52</accession>
<dbReference type="EMBL" id="CM001219">
    <property type="protein sequence ID" value="AES73680.1"/>
    <property type="molecule type" value="Genomic_DNA"/>
</dbReference>
<name>G7JB52_MEDTR</name>
<dbReference type="EnsemblPlants" id="AES73680">
    <property type="protein sequence ID" value="AES73680"/>
    <property type="gene ID" value="MTR_3g107620"/>
</dbReference>
<reference evidence="1 3" key="1">
    <citation type="journal article" date="2011" name="Nature">
        <title>The Medicago genome provides insight into the evolution of rhizobial symbioses.</title>
        <authorList>
            <person name="Young N.D."/>
            <person name="Debelle F."/>
            <person name="Oldroyd G.E."/>
            <person name="Geurts R."/>
            <person name="Cannon S.B."/>
            <person name="Udvardi M.K."/>
            <person name="Benedito V.A."/>
            <person name="Mayer K.F."/>
            <person name="Gouzy J."/>
            <person name="Schoof H."/>
            <person name="Van de Peer Y."/>
            <person name="Proost S."/>
            <person name="Cook D.R."/>
            <person name="Meyers B.C."/>
            <person name="Spannagl M."/>
            <person name="Cheung F."/>
            <person name="De Mita S."/>
            <person name="Krishnakumar V."/>
            <person name="Gundlach H."/>
            <person name="Zhou S."/>
            <person name="Mudge J."/>
            <person name="Bharti A.K."/>
            <person name="Murray J.D."/>
            <person name="Naoumkina M.A."/>
            <person name="Rosen B."/>
            <person name="Silverstein K.A."/>
            <person name="Tang H."/>
            <person name="Rombauts S."/>
            <person name="Zhao P.X."/>
            <person name="Zhou P."/>
            <person name="Barbe V."/>
            <person name="Bardou P."/>
            <person name="Bechner M."/>
            <person name="Bellec A."/>
            <person name="Berger A."/>
            <person name="Berges H."/>
            <person name="Bidwell S."/>
            <person name="Bisseling T."/>
            <person name="Choisne N."/>
            <person name="Couloux A."/>
            <person name="Denny R."/>
            <person name="Deshpande S."/>
            <person name="Dai X."/>
            <person name="Doyle J.J."/>
            <person name="Dudez A.M."/>
            <person name="Farmer A.D."/>
            <person name="Fouteau S."/>
            <person name="Franken C."/>
            <person name="Gibelin C."/>
            <person name="Gish J."/>
            <person name="Goldstein S."/>
            <person name="Gonzalez A.J."/>
            <person name="Green P.J."/>
            <person name="Hallab A."/>
            <person name="Hartog M."/>
            <person name="Hua A."/>
            <person name="Humphray S.J."/>
            <person name="Jeong D.H."/>
            <person name="Jing Y."/>
            <person name="Jocker A."/>
            <person name="Kenton S.M."/>
            <person name="Kim D.J."/>
            <person name="Klee K."/>
            <person name="Lai H."/>
            <person name="Lang C."/>
            <person name="Lin S."/>
            <person name="Macmil S.L."/>
            <person name="Magdelenat G."/>
            <person name="Matthews L."/>
            <person name="McCorrison J."/>
            <person name="Monaghan E.L."/>
            <person name="Mun J.H."/>
            <person name="Najar F.Z."/>
            <person name="Nicholson C."/>
            <person name="Noirot C."/>
            <person name="O'Bleness M."/>
            <person name="Paule C.R."/>
            <person name="Poulain J."/>
            <person name="Prion F."/>
            <person name="Qin B."/>
            <person name="Qu C."/>
            <person name="Retzel E.F."/>
            <person name="Riddle C."/>
            <person name="Sallet E."/>
            <person name="Samain S."/>
            <person name="Samson N."/>
            <person name="Sanders I."/>
            <person name="Saurat O."/>
            <person name="Scarpelli C."/>
            <person name="Schiex T."/>
            <person name="Segurens B."/>
            <person name="Severin A.J."/>
            <person name="Sherrier D.J."/>
            <person name="Shi R."/>
            <person name="Sims S."/>
            <person name="Singer S.R."/>
            <person name="Sinharoy S."/>
            <person name="Sterck L."/>
            <person name="Viollet A."/>
            <person name="Wang B.B."/>
            <person name="Wang K."/>
            <person name="Wang M."/>
            <person name="Wang X."/>
            <person name="Warfsmann J."/>
            <person name="Weissenbach J."/>
            <person name="White D.D."/>
            <person name="White J.D."/>
            <person name="Wiley G.B."/>
            <person name="Wincker P."/>
            <person name="Xing Y."/>
            <person name="Yang L."/>
            <person name="Yao Z."/>
            <person name="Ying F."/>
            <person name="Zhai J."/>
            <person name="Zhou L."/>
            <person name="Zuber A."/>
            <person name="Denarie J."/>
            <person name="Dixon R.A."/>
            <person name="May G.D."/>
            <person name="Schwartz D.C."/>
            <person name="Rogers J."/>
            <person name="Quetier F."/>
            <person name="Town C.D."/>
            <person name="Roe B.A."/>
        </authorList>
    </citation>
    <scope>NUCLEOTIDE SEQUENCE [LARGE SCALE GENOMIC DNA]</scope>
    <source>
        <strain evidence="1">A17</strain>
        <strain evidence="2 3">cv. Jemalong A17</strain>
    </source>
</reference>
<gene>
    <name evidence="1" type="ordered locus">MTR_3g107620</name>
</gene>
<dbReference type="HOGENOM" id="CLU_2213824_0_0_1"/>
<dbReference type="Proteomes" id="UP000002051">
    <property type="component" value="Chromosome 3"/>
</dbReference>
<protein>
    <submittedName>
        <fullName evidence="1 2">Uncharacterized protein</fullName>
    </submittedName>
</protein>
<evidence type="ECO:0000313" key="1">
    <source>
        <dbReference type="EMBL" id="AES73680.1"/>
    </source>
</evidence>
<dbReference type="PaxDb" id="3880-AES73680"/>
<reference evidence="1 3" key="2">
    <citation type="journal article" date="2014" name="BMC Genomics">
        <title>An improved genome release (version Mt4.0) for the model legume Medicago truncatula.</title>
        <authorList>
            <person name="Tang H."/>
            <person name="Krishnakumar V."/>
            <person name="Bidwell S."/>
            <person name="Rosen B."/>
            <person name="Chan A."/>
            <person name="Zhou S."/>
            <person name="Gentzbittel L."/>
            <person name="Childs K.L."/>
            <person name="Yandell M."/>
            <person name="Gundlach H."/>
            <person name="Mayer K.F."/>
            <person name="Schwartz D.C."/>
            <person name="Town C.D."/>
        </authorList>
    </citation>
    <scope>GENOME REANNOTATION</scope>
    <source>
        <strain evidence="2 3">cv. Jemalong A17</strain>
    </source>
</reference>
<proteinExistence type="predicted"/>
<keyword evidence="3" id="KW-1185">Reference proteome</keyword>